<dbReference type="SUPFAM" id="SSF53335">
    <property type="entry name" value="S-adenosyl-L-methionine-dependent methyltransferases"/>
    <property type="match status" value="1"/>
</dbReference>
<dbReference type="AlphaFoldDB" id="A0A318JB36"/>
<dbReference type="RefSeq" id="WP_110253208.1">
    <property type="nucleotide sequence ID" value="NZ_QJKB01000001.1"/>
</dbReference>
<keyword evidence="2" id="KW-1185">Reference proteome</keyword>
<dbReference type="Pfam" id="PF13578">
    <property type="entry name" value="Methyltransf_24"/>
    <property type="match status" value="1"/>
</dbReference>
<dbReference type="GO" id="GO:0032259">
    <property type="term" value="P:methylation"/>
    <property type="evidence" value="ECO:0007669"/>
    <property type="project" value="UniProtKB-KW"/>
</dbReference>
<protein>
    <submittedName>
        <fullName evidence="1">Methyltransferase family protein</fullName>
    </submittedName>
</protein>
<keyword evidence="1" id="KW-0808">Transferase</keyword>
<organism evidence="1 2">
    <name type="scientific">Undibacterium pigrum</name>
    <dbReference type="NCBI Taxonomy" id="401470"/>
    <lineage>
        <taxon>Bacteria</taxon>
        <taxon>Pseudomonadati</taxon>
        <taxon>Pseudomonadota</taxon>
        <taxon>Betaproteobacteria</taxon>
        <taxon>Burkholderiales</taxon>
        <taxon>Oxalobacteraceae</taxon>
        <taxon>Undibacterium</taxon>
    </lineage>
</organism>
<proteinExistence type="predicted"/>
<dbReference type="Gene3D" id="3.40.50.150">
    <property type="entry name" value="Vaccinia Virus protein VP39"/>
    <property type="match status" value="1"/>
</dbReference>
<name>A0A318JB36_9BURK</name>
<dbReference type="GO" id="GO:0008168">
    <property type="term" value="F:methyltransferase activity"/>
    <property type="evidence" value="ECO:0007669"/>
    <property type="project" value="UniProtKB-KW"/>
</dbReference>
<comment type="caution">
    <text evidence="1">The sequence shown here is derived from an EMBL/GenBank/DDBJ whole genome shotgun (WGS) entry which is preliminary data.</text>
</comment>
<sequence length="361" mass="40083">MDNAKQGNVTLIFPAVDQSALDYLTAAQHRAENTLCAASVKSDLLASNGAEVLHLPSIYAEDFSHHFLSLLQTYPVRRLYSPVSSVYDFMQRFINTHQLQIEMVGQSPIRQQVQQHRQLMARASRLLEFVELCAAGNQALSLIEVAGVLRQVSLIYGESNDDKLAALMGIASAVVDGDVVEIGSLMGRSAFVLSYLAMKYNIGPLLTVDPWGREQAIQTDSTTSFQALVDDWDFKVLSEGFYVNMVPFNRGQHAHLQLPSVAAFTEYANKRDFSSPSNASVNFSGQISLIHIDGNHDFARVQEDCVHWLTLLKPGAWLILDDYIWAHGDGPYRIGNQLLLDRAKDIALSFVCGKALFVQFN</sequence>
<evidence type="ECO:0000313" key="1">
    <source>
        <dbReference type="EMBL" id="PXX46758.1"/>
    </source>
</evidence>
<evidence type="ECO:0000313" key="2">
    <source>
        <dbReference type="Proteomes" id="UP000247792"/>
    </source>
</evidence>
<keyword evidence="1" id="KW-0489">Methyltransferase</keyword>
<dbReference type="InterPro" id="IPR029063">
    <property type="entry name" value="SAM-dependent_MTases_sf"/>
</dbReference>
<accession>A0A318JB36</accession>
<reference evidence="1 2" key="1">
    <citation type="submission" date="2018-05" db="EMBL/GenBank/DDBJ databases">
        <title>Genomic Encyclopedia of Type Strains, Phase IV (KMG-IV): sequencing the most valuable type-strain genomes for metagenomic binning, comparative biology and taxonomic classification.</title>
        <authorList>
            <person name="Goeker M."/>
        </authorList>
    </citation>
    <scope>NUCLEOTIDE SEQUENCE [LARGE SCALE GENOMIC DNA]</scope>
    <source>
        <strain evidence="1 2">DSM 19792</strain>
    </source>
</reference>
<dbReference type="Proteomes" id="UP000247792">
    <property type="component" value="Unassembled WGS sequence"/>
</dbReference>
<dbReference type="OrthoDB" id="240750at2"/>
<dbReference type="EMBL" id="QJKB01000001">
    <property type="protein sequence ID" value="PXX46758.1"/>
    <property type="molecule type" value="Genomic_DNA"/>
</dbReference>
<gene>
    <name evidence="1" type="ORF">DFR42_101333</name>
</gene>